<proteinExistence type="predicted"/>
<dbReference type="AlphaFoldDB" id="A0A080M5E7"/>
<dbReference type="InterPro" id="IPR019089">
    <property type="entry name" value="Cas_GSU0054"/>
</dbReference>
<dbReference type="EMBL" id="JDVG02000410">
    <property type="protein sequence ID" value="KFB72289.1"/>
    <property type="molecule type" value="Genomic_DNA"/>
</dbReference>
<gene>
    <name evidence="1" type="ORF">AW09_002525</name>
</gene>
<accession>A0A080M5E7</accession>
<evidence type="ECO:0000313" key="1">
    <source>
        <dbReference type="EMBL" id="KFB72289.1"/>
    </source>
</evidence>
<sequence length="190" mass="20991">MLHGHGGDHAAWAIIPDVGHTHARGHVLGLGLWLPRGIDEQARTDCVLPLMQVDHLNFGDRQVSVGMPPAHQQTPRGLWRQTWCHPSLTWASVTPVVLDRHPKRGQRVEDVVADSVEMAGYPRPVDVKLGQFSAFRGAPLAREFSPRSRGCWTHVALAFEQRVAGPLLVGKDRHFGLGLLRPVDDVRALS</sequence>
<evidence type="ECO:0000313" key="2">
    <source>
        <dbReference type="Proteomes" id="UP000020077"/>
    </source>
</evidence>
<organism evidence="1 2">
    <name type="scientific">Candidatus Accumulibacter phosphatis</name>
    <dbReference type="NCBI Taxonomy" id="327160"/>
    <lineage>
        <taxon>Bacteria</taxon>
        <taxon>Pseudomonadati</taxon>
        <taxon>Pseudomonadota</taxon>
        <taxon>Betaproteobacteria</taxon>
        <taxon>Candidatus Accumulibacter</taxon>
    </lineage>
</organism>
<name>A0A080M5E7_9PROT</name>
<reference evidence="1 2" key="1">
    <citation type="submission" date="2014-02" db="EMBL/GenBank/DDBJ databases">
        <title>Expanding our view of genomic diversity in Candidatus Accumulibacter clades.</title>
        <authorList>
            <person name="Skennerton C.T."/>
            <person name="Barr J.J."/>
            <person name="Slater F.R."/>
            <person name="Bond P.L."/>
            <person name="Tyson G.W."/>
        </authorList>
    </citation>
    <scope>NUCLEOTIDE SEQUENCE [LARGE SCALE GENOMIC DNA]</scope>
    <source>
        <strain evidence="2">BA-91</strain>
    </source>
</reference>
<comment type="caution">
    <text evidence="1">The sequence shown here is derived from an EMBL/GenBank/DDBJ whole genome shotgun (WGS) entry which is preliminary data.</text>
</comment>
<dbReference type="NCBIfam" id="TIGR02165">
    <property type="entry name" value="cas5_6_GSU0054"/>
    <property type="match status" value="1"/>
</dbReference>
<protein>
    <submittedName>
        <fullName evidence="1">CRISPR-associated protein/csb2, Dpsyc system</fullName>
    </submittedName>
</protein>
<dbReference type="Proteomes" id="UP000020077">
    <property type="component" value="Unassembled WGS sequence"/>
</dbReference>
<dbReference type="Pfam" id="PF09609">
    <property type="entry name" value="Cas_GSU0054"/>
    <property type="match status" value="1"/>
</dbReference>